<feature type="transmembrane region" description="Helical" evidence="1">
    <location>
        <begin position="47"/>
        <end position="73"/>
    </location>
</feature>
<dbReference type="EMBL" id="LAZR01008633">
    <property type="protein sequence ID" value="KKM77507.1"/>
    <property type="molecule type" value="Genomic_DNA"/>
</dbReference>
<sequence length="87" mass="9963">MIFNTILYILYFVILAITAPLRALNDVSLDSNFTQSIDTANSYLSVFNSLLPIATLLTIFGIFITFETLYFTYKILMWVIKKIPTVN</sequence>
<reference evidence="2" key="1">
    <citation type="journal article" date="2015" name="Nature">
        <title>Complex archaea that bridge the gap between prokaryotes and eukaryotes.</title>
        <authorList>
            <person name="Spang A."/>
            <person name="Saw J.H."/>
            <person name="Jorgensen S.L."/>
            <person name="Zaremba-Niedzwiedzka K."/>
            <person name="Martijn J."/>
            <person name="Lind A.E."/>
            <person name="van Eijk R."/>
            <person name="Schleper C."/>
            <person name="Guy L."/>
            <person name="Ettema T.J."/>
        </authorList>
    </citation>
    <scope>NUCLEOTIDE SEQUENCE</scope>
</reference>
<accession>A0A0F9N7S9</accession>
<keyword evidence="1" id="KW-0472">Membrane</keyword>
<evidence type="ECO:0000256" key="1">
    <source>
        <dbReference type="SAM" id="Phobius"/>
    </source>
</evidence>
<proteinExistence type="predicted"/>
<keyword evidence="1" id="KW-1133">Transmembrane helix</keyword>
<name>A0A0F9N7S9_9ZZZZ</name>
<keyword evidence="1" id="KW-0812">Transmembrane</keyword>
<comment type="caution">
    <text evidence="2">The sequence shown here is derived from an EMBL/GenBank/DDBJ whole genome shotgun (WGS) entry which is preliminary data.</text>
</comment>
<dbReference type="AlphaFoldDB" id="A0A0F9N7S9"/>
<protein>
    <submittedName>
        <fullName evidence="2">Uncharacterized protein</fullName>
    </submittedName>
</protein>
<evidence type="ECO:0000313" key="2">
    <source>
        <dbReference type="EMBL" id="KKM77507.1"/>
    </source>
</evidence>
<organism evidence="2">
    <name type="scientific">marine sediment metagenome</name>
    <dbReference type="NCBI Taxonomy" id="412755"/>
    <lineage>
        <taxon>unclassified sequences</taxon>
        <taxon>metagenomes</taxon>
        <taxon>ecological metagenomes</taxon>
    </lineage>
</organism>
<gene>
    <name evidence="2" type="ORF">LCGC14_1369370</name>
</gene>